<name>A0A8J9T5V0_PHATR</name>
<dbReference type="EMBL" id="OU594943">
    <property type="protein sequence ID" value="CAG9285404.1"/>
    <property type="molecule type" value="Genomic_DNA"/>
</dbReference>
<evidence type="ECO:0000313" key="2">
    <source>
        <dbReference type="EMBL" id="CAG9285404.1"/>
    </source>
</evidence>
<organism evidence="2">
    <name type="scientific">Phaeodactylum tricornutum</name>
    <name type="common">Diatom</name>
    <dbReference type="NCBI Taxonomy" id="2850"/>
    <lineage>
        <taxon>Eukaryota</taxon>
        <taxon>Sar</taxon>
        <taxon>Stramenopiles</taxon>
        <taxon>Ochrophyta</taxon>
        <taxon>Bacillariophyta</taxon>
        <taxon>Bacillariophyceae</taxon>
        <taxon>Bacillariophycidae</taxon>
        <taxon>Naviculales</taxon>
        <taxon>Phaeodactylaceae</taxon>
        <taxon>Phaeodactylum</taxon>
    </lineage>
</organism>
<reference evidence="2" key="1">
    <citation type="submission" date="2022-02" db="EMBL/GenBank/DDBJ databases">
        <authorList>
            <person name="Giguere J D."/>
        </authorList>
    </citation>
    <scope>NUCLEOTIDE SEQUENCE</scope>
    <source>
        <strain evidence="2">CCAP 1055/1</strain>
    </source>
</reference>
<protein>
    <submittedName>
        <fullName evidence="2">Uncharacterized protein</fullName>
    </submittedName>
</protein>
<keyword evidence="1" id="KW-0732">Signal</keyword>
<dbReference type="Proteomes" id="UP000836788">
    <property type="component" value="Chromosome 2"/>
</dbReference>
<gene>
    <name evidence="2" type="ORF">PTTT1_LOCUS28956</name>
</gene>
<sequence length="234" mass="26951">MVARKFFSKFICAVIVLHCVLQLVSSLQGPTVHRSSRWLSPVPSAQAPPITKVQKWSLYASSSYVSQVRDRLGLEDRFGRWRYLQRLLEDETAPRDANDILYAVLDGYINFPRPKFGSSDETGSPERTEQRLQRIQAVLEKAVGESVPFMTDNESVYDPEIMRLLEVVLPDPQDDEEDFKAAWDMMIELNGRESVKINERDGRPEWKARCMIARIIIYYDFITYGIVDAPISEK</sequence>
<evidence type="ECO:0000256" key="1">
    <source>
        <dbReference type="SAM" id="SignalP"/>
    </source>
</evidence>
<feature type="chain" id="PRO_5035435909" evidence="1">
    <location>
        <begin position="27"/>
        <end position="234"/>
    </location>
</feature>
<proteinExistence type="predicted"/>
<dbReference type="AlphaFoldDB" id="A0A8J9T5V0"/>
<feature type="signal peptide" evidence="1">
    <location>
        <begin position="1"/>
        <end position="26"/>
    </location>
</feature>
<accession>A0A8J9T5V0</accession>